<feature type="transmembrane region" description="Helical" evidence="9">
    <location>
        <begin position="57"/>
        <end position="78"/>
    </location>
</feature>
<feature type="transmembrane region" description="Helical" evidence="9">
    <location>
        <begin position="303"/>
        <end position="330"/>
    </location>
</feature>
<dbReference type="Proteomes" id="UP000295281">
    <property type="component" value="Unassembled WGS sequence"/>
</dbReference>
<evidence type="ECO:0000256" key="5">
    <source>
        <dbReference type="ARBA" id="ARBA00022692"/>
    </source>
</evidence>
<name>A0A4R6UGE5_9ACTN</name>
<feature type="compositionally biased region" description="Basic and acidic residues" evidence="8">
    <location>
        <begin position="8"/>
        <end position="20"/>
    </location>
</feature>
<keyword evidence="3" id="KW-0813">Transport</keyword>
<evidence type="ECO:0000256" key="8">
    <source>
        <dbReference type="SAM" id="MobiDB-lite"/>
    </source>
</evidence>
<evidence type="ECO:0000256" key="3">
    <source>
        <dbReference type="ARBA" id="ARBA00022448"/>
    </source>
</evidence>
<comment type="similarity">
    <text evidence="2">Belongs to the autoinducer-2 exporter (AI-2E) (TC 2.A.86) family.</text>
</comment>
<dbReference type="GO" id="GO:0005886">
    <property type="term" value="C:plasma membrane"/>
    <property type="evidence" value="ECO:0007669"/>
    <property type="project" value="UniProtKB-SubCell"/>
</dbReference>
<reference evidence="10 11" key="1">
    <citation type="submission" date="2019-03" db="EMBL/GenBank/DDBJ databases">
        <title>Genomic Encyclopedia of Type Strains, Phase IV (KMG-IV): sequencing the most valuable type-strain genomes for metagenomic binning, comparative biology and taxonomic classification.</title>
        <authorList>
            <person name="Goeker M."/>
        </authorList>
    </citation>
    <scope>NUCLEOTIDE SEQUENCE [LARGE SCALE GENOMIC DNA]</scope>
    <source>
        <strain evidence="10 11">DSM 46770</strain>
    </source>
</reference>
<feature type="transmembrane region" description="Helical" evidence="9">
    <location>
        <begin position="114"/>
        <end position="135"/>
    </location>
</feature>
<evidence type="ECO:0000256" key="7">
    <source>
        <dbReference type="ARBA" id="ARBA00023136"/>
    </source>
</evidence>
<feature type="transmembrane region" description="Helical" evidence="9">
    <location>
        <begin position="350"/>
        <end position="381"/>
    </location>
</feature>
<keyword evidence="6 9" id="KW-1133">Transmembrane helix</keyword>
<feature type="transmembrane region" description="Helical" evidence="9">
    <location>
        <begin position="252"/>
        <end position="273"/>
    </location>
</feature>
<keyword evidence="7 9" id="KW-0472">Membrane</keyword>
<dbReference type="RefSeq" id="WP_133743357.1">
    <property type="nucleotide sequence ID" value="NZ_SNYN01000028.1"/>
</dbReference>
<evidence type="ECO:0000256" key="2">
    <source>
        <dbReference type="ARBA" id="ARBA00009773"/>
    </source>
</evidence>
<evidence type="ECO:0000256" key="6">
    <source>
        <dbReference type="ARBA" id="ARBA00022989"/>
    </source>
</evidence>
<protein>
    <submittedName>
        <fullName evidence="10">Putative PurR-regulated permease PerM</fullName>
    </submittedName>
</protein>
<dbReference type="AlphaFoldDB" id="A0A4R6UGE5"/>
<feature type="transmembrane region" description="Helical" evidence="9">
    <location>
        <begin position="279"/>
        <end position="296"/>
    </location>
</feature>
<feature type="transmembrane region" description="Helical" evidence="9">
    <location>
        <begin position="84"/>
        <end position="102"/>
    </location>
</feature>
<dbReference type="EMBL" id="SNYN01000028">
    <property type="protein sequence ID" value="TDQ45881.1"/>
    <property type="molecule type" value="Genomic_DNA"/>
</dbReference>
<accession>A0A4R6UGE5</accession>
<evidence type="ECO:0000313" key="10">
    <source>
        <dbReference type="EMBL" id="TDQ45881.1"/>
    </source>
</evidence>
<comment type="subcellular location">
    <subcellularLocation>
        <location evidence="1">Cell membrane</location>
        <topology evidence="1">Multi-pass membrane protein</topology>
    </subcellularLocation>
</comment>
<evidence type="ECO:0000256" key="4">
    <source>
        <dbReference type="ARBA" id="ARBA00022475"/>
    </source>
</evidence>
<keyword evidence="4" id="KW-1003">Cell membrane</keyword>
<comment type="caution">
    <text evidence="10">The sequence shown here is derived from an EMBL/GenBank/DDBJ whole genome shotgun (WGS) entry which is preliminary data.</text>
</comment>
<sequence length="392" mass="41211">MTADEDDGVRRPQRVREPQEGPRPTGEEPPAAEEPPSPAEPVPPAAAAAPGRPGPNFFTIGFTGALGVLTAWMLAQALVQARSILVYILVALFLAVGLNPVIEFLGRRFLPRWAAIAAVCAGLVVFVAGFVWAIVPPLTQQVADIAADFPGYLRGLQGNEAVADLDERFEILRRLEDAVVDPDFGRQVFGGLVGVGQIVVNSVAATFTVLVLTLFFMSSLPGITEVSYRLVPRSRRAGVRELGDEILERIGGYIAGQLLVALLGGVVAFVFLSLTGSDYALTLALIVAVTALIPLIGTTIGALAASVVVGVGDLGLGVATLVFFFVYQQIESYVIAPRVMQRSVDVAPTVTITAALLGGALMGLVGALIAIPAAAAVTLVLKRVVFPRLEER</sequence>
<keyword evidence="11" id="KW-1185">Reference proteome</keyword>
<evidence type="ECO:0000256" key="9">
    <source>
        <dbReference type="SAM" id="Phobius"/>
    </source>
</evidence>
<evidence type="ECO:0000256" key="1">
    <source>
        <dbReference type="ARBA" id="ARBA00004651"/>
    </source>
</evidence>
<gene>
    <name evidence="10" type="ORF">EV190_12838</name>
</gene>
<feature type="region of interest" description="Disordered" evidence="8">
    <location>
        <begin position="1"/>
        <end position="49"/>
    </location>
</feature>
<proteinExistence type="inferred from homology"/>
<dbReference type="InterPro" id="IPR002549">
    <property type="entry name" value="AI-2E-like"/>
</dbReference>
<dbReference type="PANTHER" id="PTHR21716:SF53">
    <property type="entry name" value="PERMEASE PERM-RELATED"/>
    <property type="match status" value="1"/>
</dbReference>
<dbReference type="OrthoDB" id="4016357at2"/>
<evidence type="ECO:0000313" key="11">
    <source>
        <dbReference type="Proteomes" id="UP000295281"/>
    </source>
</evidence>
<dbReference type="PANTHER" id="PTHR21716">
    <property type="entry name" value="TRANSMEMBRANE PROTEIN"/>
    <property type="match status" value="1"/>
</dbReference>
<organism evidence="10 11">
    <name type="scientific">Actinorugispora endophytica</name>
    <dbReference type="NCBI Taxonomy" id="1605990"/>
    <lineage>
        <taxon>Bacteria</taxon>
        <taxon>Bacillati</taxon>
        <taxon>Actinomycetota</taxon>
        <taxon>Actinomycetes</taxon>
        <taxon>Streptosporangiales</taxon>
        <taxon>Nocardiopsidaceae</taxon>
        <taxon>Actinorugispora</taxon>
    </lineage>
</organism>
<feature type="transmembrane region" description="Helical" evidence="9">
    <location>
        <begin position="207"/>
        <end position="231"/>
    </location>
</feature>
<keyword evidence="5 9" id="KW-0812">Transmembrane</keyword>
<feature type="compositionally biased region" description="Pro residues" evidence="8">
    <location>
        <begin position="32"/>
        <end position="44"/>
    </location>
</feature>
<dbReference type="GO" id="GO:0055085">
    <property type="term" value="P:transmembrane transport"/>
    <property type="evidence" value="ECO:0007669"/>
    <property type="project" value="TreeGrafter"/>
</dbReference>
<dbReference type="Pfam" id="PF01594">
    <property type="entry name" value="AI-2E_transport"/>
    <property type="match status" value="1"/>
</dbReference>